<dbReference type="EMBL" id="CAJNNW010030140">
    <property type="protein sequence ID" value="CAE8702600.1"/>
    <property type="molecule type" value="Genomic_DNA"/>
</dbReference>
<evidence type="ECO:0000313" key="3">
    <source>
        <dbReference type="Proteomes" id="UP000626109"/>
    </source>
</evidence>
<evidence type="ECO:0000313" key="2">
    <source>
        <dbReference type="EMBL" id="CAE8702600.1"/>
    </source>
</evidence>
<dbReference type="Proteomes" id="UP000626109">
    <property type="component" value="Unassembled WGS sequence"/>
</dbReference>
<evidence type="ECO:0000256" key="1">
    <source>
        <dbReference type="SAM" id="MobiDB-lite"/>
    </source>
</evidence>
<sequence length="195" mass="20599">MARPGSNKRPVTFQDAFGIEEEDDQVAPRNAKISRNLGAQILGPPGVPKDANARGVGGPYWQQQQVHRPGGVPDGSSSILLSTPVAGMPGGPLVEETMPAEAVLPLKEAKASVSSQKAKVGPPVQTGGSAASPVSSSEAPGKALATEAAPAKPRTTGFFVCWLCKRKFNDYEGFNQHVMFSRLHQETIRRMAGLE</sequence>
<feature type="region of interest" description="Disordered" evidence="1">
    <location>
        <begin position="1"/>
        <end position="74"/>
    </location>
</feature>
<reference evidence="2" key="1">
    <citation type="submission" date="2021-02" db="EMBL/GenBank/DDBJ databases">
        <authorList>
            <person name="Dougan E. K."/>
            <person name="Rhodes N."/>
            <person name="Thang M."/>
            <person name="Chan C."/>
        </authorList>
    </citation>
    <scope>NUCLEOTIDE SEQUENCE</scope>
</reference>
<accession>A0A813KJE9</accession>
<protein>
    <submittedName>
        <fullName evidence="2">Uncharacterized protein</fullName>
    </submittedName>
</protein>
<feature type="compositionally biased region" description="Low complexity" evidence="1">
    <location>
        <begin position="127"/>
        <end position="138"/>
    </location>
</feature>
<organism evidence="2 3">
    <name type="scientific">Polarella glacialis</name>
    <name type="common">Dinoflagellate</name>
    <dbReference type="NCBI Taxonomy" id="89957"/>
    <lineage>
        <taxon>Eukaryota</taxon>
        <taxon>Sar</taxon>
        <taxon>Alveolata</taxon>
        <taxon>Dinophyceae</taxon>
        <taxon>Suessiales</taxon>
        <taxon>Suessiaceae</taxon>
        <taxon>Polarella</taxon>
    </lineage>
</organism>
<feature type="region of interest" description="Disordered" evidence="1">
    <location>
        <begin position="114"/>
        <end position="138"/>
    </location>
</feature>
<dbReference type="AlphaFoldDB" id="A0A813KJE9"/>
<comment type="caution">
    <text evidence="2">The sequence shown here is derived from an EMBL/GenBank/DDBJ whole genome shotgun (WGS) entry which is preliminary data.</text>
</comment>
<proteinExistence type="predicted"/>
<gene>
    <name evidence="2" type="ORF">PGLA2088_LOCUS32486</name>
</gene>
<name>A0A813KJE9_POLGL</name>